<evidence type="ECO:0000313" key="3">
    <source>
        <dbReference type="EMBL" id="TLX63687.1"/>
    </source>
</evidence>
<reference evidence="3 4" key="1">
    <citation type="journal article" date="2017" name="Eur. J. Clin. Microbiol. Infect. Dis.">
        <title>Uncommonly isolated clinical Pseudomonas: identification and phylogenetic assignation.</title>
        <authorList>
            <person name="Mulet M."/>
            <person name="Gomila M."/>
            <person name="Ramirez A."/>
            <person name="Cardew S."/>
            <person name="Moore E.R."/>
            <person name="Lalucat J."/>
            <person name="Garcia-Valdes E."/>
        </authorList>
    </citation>
    <scope>NUCLEOTIDE SEQUENCE [LARGE SCALE GENOMIC DNA]</scope>
    <source>
        <strain evidence="3 4">SD129</strain>
    </source>
</reference>
<keyword evidence="2" id="KW-0812">Transmembrane</keyword>
<keyword evidence="4" id="KW-1185">Reference proteome</keyword>
<keyword evidence="2" id="KW-0472">Membrane</keyword>
<protein>
    <submittedName>
        <fullName evidence="3">Uncharacterized protein</fullName>
    </submittedName>
</protein>
<sequence>MNTPGVQRVQTPSGESSSGSTIIFNRAIRTALQRLEPQADGPYNQASAGDKAPAFKHYKDIEAPDATGAGVIRYETRDGERVLVSQAVTPELYEQVCRDYENLKAVNDAVADDYRRAGEGDKAPGSIDDYLAIEQVAPEVLRFRMTRGGDWIVVAKGDNPQMFEGVMAHKDILEGIRASEEDGYRRATDNEVWPPAGGTIVGPLDEMGKDLIRFEHDGDKVIVYKKDNPKLFEYLAKLRALIDDPQARDAVEGYVSEGYALARREGELPAFSDFTSFAYTTELGSTGAIAYTTRDKKVVVSKFMTPELYAKIETIAKARFKLSDLAADGWVSLGAGVDFDSGKIRNVSFPEDGVVTFEVEGQGKFAVAELGNKALYDKVMDTKKASSAGYTALDIGTLETTAKDKDGKPLTVDELTWQQLLDSWKADVDAGKIKHDDDRAKLMRALQAKGALESGIDMTSLDIRSGRSLTHVGQKDLEHIIDRDKLDAKIDELLQTDAVSKDYNKARKAALDQLPNKQEVFERIERDAMSPDYARHLELLKAQGKGDVAEANIAKTYASLHAIDPKKADAFLQQLQLDTVTLDLANILNDPGSISPENLSLAAADTLKTLFSALKKAGVDIPRRTVESIDKFINELLKDSKTADALNKLLVELGDRARHGTLTEKDLRELVKNNPTYTSLDKATDGGLLNTLAQLNKVGMLGSAGGMISLFSGIYQLTGKGGTLADTPEERVSIARDFVSFVGAGQHFTTLFHNVAGRDSASVKSALDTLGLDRTFQEIWTGDSKPAPAWVPGEGENADTPRTKVQEQLRNILDANPANADDLRTRANLTDEQMKQVLKGYKGGAGGYISGLPDATRNSRIFTSALKVLNLVGDGFSGVADLVIGALKLGKANGDKVLTAEASLTIAAGGLTTLGAGASLGNALGLTLARALTAPFFWAGAFVAFVTLGFSIYHDIKLNNALKDNQKALLDLFKAFGADGLLTQEGGKRYEFLNVYIEQYGQRDAPDDQSIFDYRSDEYAYFKEKGHTYWNDQHEDYRGDGDNLETLMDRGSTVGS</sequence>
<evidence type="ECO:0000313" key="4">
    <source>
        <dbReference type="Proteomes" id="UP000306753"/>
    </source>
</evidence>
<feature type="transmembrane region" description="Helical" evidence="2">
    <location>
        <begin position="936"/>
        <end position="953"/>
    </location>
</feature>
<evidence type="ECO:0000256" key="1">
    <source>
        <dbReference type="SAM" id="MobiDB-lite"/>
    </source>
</evidence>
<dbReference type="RefSeq" id="WP_138411612.1">
    <property type="nucleotide sequence ID" value="NZ_QLAG01000010.1"/>
</dbReference>
<dbReference type="Proteomes" id="UP000306753">
    <property type="component" value="Unassembled WGS sequence"/>
</dbReference>
<feature type="region of interest" description="Disordered" evidence="1">
    <location>
        <begin position="1"/>
        <end position="21"/>
    </location>
</feature>
<dbReference type="AlphaFoldDB" id="A0A5R9QEW4"/>
<dbReference type="EMBL" id="QLAG01000010">
    <property type="protein sequence ID" value="TLX63687.1"/>
    <property type="molecule type" value="Genomic_DNA"/>
</dbReference>
<comment type="caution">
    <text evidence="3">The sequence shown here is derived from an EMBL/GenBank/DDBJ whole genome shotgun (WGS) entry which is preliminary data.</text>
</comment>
<proteinExistence type="predicted"/>
<name>A0A5R9QEW4_9GAMM</name>
<organism evidence="3 4">
    <name type="scientific">Stutzerimonas nosocomialis</name>
    <dbReference type="NCBI Taxonomy" id="1056496"/>
    <lineage>
        <taxon>Bacteria</taxon>
        <taxon>Pseudomonadati</taxon>
        <taxon>Pseudomonadota</taxon>
        <taxon>Gammaproteobacteria</taxon>
        <taxon>Pseudomonadales</taxon>
        <taxon>Pseudomonadaceae</taxon>
        <taxon>Stutzerimonas</taxon>
    </lineage>
</organism>
<evidence type="ECO:0000256" key="2">
    <source>
        <dbReference type="SAM" id="Phobius"/>
    </source>
</evidence>
<gene>
    <name evidence="3" type="ORF">DN820_09890</name>
</gene>
<accession>A0A5R9QEW4</accession>
<keyword evidence="2" id="KW-1133">Transmembrane helix</keyword>